<dbReference type="KEGG" id="nco:AAW31_10515"/>
<dbReference type="AlphaFoldDB" id="A0A0F7KCA0"/>
<dbReference type="EMBL" id="CP011451">
    <property type="protein sequence ID" value="AKH38140.1"/>
    <property type="molecule type" value="Genomic_DNA"/>
</dbReference>
<evidence type="ECO:0000313" key="1">
    <source>
        <dbReference type="EMBL" id="AKH38140.1"/>
    </source>
</evidence>
<dbReference type="Proteomes" id="UP000034156">
    <property type="component" value="Chromosome"/>
</dbReference>
<name>A0A0F7KCA0_9PROT</name>
<proteinExistence type="predicted"/>
<accession>A0A0F7KCA0</accession>
<sequence length="88" mass="10013">MQAITEDRDIMEEFHLGTDIVHQFTLIKSTFEDIDISMVDIDISTTHTEVEAIEGIVIGIGKDTIEAVTIIDENRYRNFPHKVPKQSP</sequence>
<evidence type="ECO:0000313" key="2">
    <source>
        <dbReference type="Proteomes" id="UP000034156"/>
    </source>
</evidence>
<reference evidence="2" key="1">
    <citation type="submission" date="2015-05" db="EMBL/GenBank/DDBJ databases">
        <title>Draft genome of Nitrosomonas communis strain Nm2.</title>
        <authorList>
            <person name="Kozlowski J.A."/>
            <person name="Kits K.D."/>
            <person name="Stein L.Y."/>
        </authorList>
    </citation>
    <scope>NUCLEOTIDE SEQUENCE [LARGE SCALE GENOMIC DNA]</scope>
    <source>
        <strain evidence="2">Nm2</strain>
    </source>
</reference>
<protein>
    <submittedName>
        <fullName evidence="1">Uncharacterized protein</fullName>
    </submittedName>
</protein>
<organism evidence="1 2">
    <name type="scientific">Nitrosomonas communis</name>
    <dbReference type="NCBI Taxonomy" id="44574"/>
    <lineage>
        <taxon>Bacteria</taxon>
        <taxon>Pseudomonadati</taxon>
        <taxon>Pseudomonadota</taxon>
        <taxon>Betaproteobacteria</taxon>
        <taxon>Nitrosomonadales</taxon>
        <taxon>Nitrosomonadaceae</taxon>
        <taxon>Nitrosomonas</taxon>
    </lineage>
</organism>
<gene>
    <name evidence="1" type="ORF">AAW31_10515</name>
</gene>
<reference evidence="1 2" key="2">
    <citation type="journal article" date="2016" name="Genome Announc.">
        <title>Genome Sequence of Nitrosomonas communis Strain Nm2, a Mesophilic Ammonia-Oxidizing Bacterium Isolated from Mediterranean Soil.</title>
        <authorList>
            <person name="Kozlowski J.A."/>
            <person name="Kits K.D."/>
            <person name="Stein L.Y."/>
        </authorList>
    </citation>
    <scope>NUCLEOTIDE SEQUENCE [LARGE SCALE GENOMIC DNA]</scope>
    <source>
        <strain evidence="1 2">Nm2</strain>
    </source>
</reference>
<keyword evidence="2" id="KW-1185">Reference proteome</keyword>